<dbReference type="Proteomes" id="UP000194040">
    <property type="component" value="Unassembled WGS sequence"/>
</dbReference>
<comment type="caution">
    <text evidence="12">The sequence shown here is derived from an EMBL/GenBank/DDBJ whole genome shotgun (WGS) entry which is preliminary data.</text>
</comment>
<dbReference type="RefSeq" id="WP_094100692.1">
    <property type="nucleotide sequence ID" value="NZ_LUTQ01000014.1"/>
</dbReference>
<comment type="subcellular location">
    <subcellularLocation>
        <location evidence="1">Cell outer membrane</location>
        <topology evidence="1">Multi-pass membrane protein</topology>
    </subcellularLocation>
</comment>
<keyword evidence="9" id="KW-0472">Membrane</keyword>
<evidence type="ECO:0000313" key="13">
    <source>
        <dbReference type="Proteomes" id="UP000194040"/>
    </source>
</evidence>
<keyword evidence="5" id="KW-0812">Transmembrane</keyword>
<keyword evidence="7" id="KW-0408">Iron</keyword>
<evidence type="ECO:0008006" key="14">
    <source>
        <dbReference type="Google" id="ProtNLM"/>
    </source>
</evidence>
<keyword evidence="2" id="KW-0813">Transport</keyword>
<protein>
    <recommendedName>
        <fullName evidence="14">TonB-dependent receptor-like beta-barrel domain-containing protein</fullName>
    </recommendedName>
</protein>
<keyword evidence="6" id="KW-0732">Signal</keyword>
<dbReference type="InterPro" id="IPR039426">
    <property type="entry name" value="TonB-dep_rcpt-like"/>
</dbReference>
<evidence type="ECO:0000256" key="3">
    <source>
        <dbReference type="ARBA" id="ARBA00022452"/>
    </source>
</evidence>
<keyword evidence="3" id="KW-1134">Transmembrane beta strand</keyword>
<keyword evidence="10" id="KW-0998">Cell outer membrane</keyword>
<dbReference type="InterPro" id="IPR036942">
    <property type="entry name" value="Beta-barrel_TonB_sf"/>
</dbReference>
<dbReference type="Gene3D" id="2.40.170.20">
    <property type="entry name" value="TonB-dependent receptor, beta-barrel domain"/>
    <property type="match status" value="1"/>
</dbReference>
<evidence type="ECO:0000256" key="9">
    <source>
        <dbReference type="ARBA" id="ARBA00023136"/>
    </source>
</evidence>
<evidence type="ECO:0000256" key="5">
    <source>
        <dbReference type="ARBA" id="ARBA00022692"/>
    </source>
</evidence>
<keyword evidence="4" id="KW-0410">Iron transport</keyword>
<evidence type="ECO:0000256" key="8">
    <source>
        <dbReference type="ARBA" id="ARBA00023065"/>
    </source>
</evidence>
<evidence type="ECO:0000256" key="2">
    <source>
        <dbReference type="ARBA" id="ARBA00022448"/>
    </source>
</evidence>
<evidence type="ECO:0000256" key="6">
    <source>
        <dbReference type="ARBA" id="ARBA00022729"/>
    </source>
</evidence>
<evidence type="ECO:0000256" key="10">
    <source>
        <dbReference type="ARBA" id="ARBA00023237"/>
    </source>
</evidence>
<reference evidence="12 13" key="1">
    <citation type="submission" date="2016-02" db="EMBL/GenBank/DDBJ databases">
        <title>Species-wide whole genome sequencing reveals diversity, host range in Lonsdalea quercina.</title>
        <authorList>
            <person name="Li Y."/>
        </authorList>
    </citation>
    <scope>NUCLEOTIDE SEQUENCE [LARGE SCALE GENOMIC DNA]</scope>
    <source>
        <strain evidence="12 13">LMG 26265</strain>
    </source>
</reference>
<name>A0ABX3XH00_9GAMM</name>
<evidence type="ECO:0000256" key="4">
    <source>
        <dbReference type="ARBA" id="ARBA00022496"/>
    </source>
</evidence>
<dbReference type="PANTHER" id="PTHR32552">
    <property type="entry name" value="FERRICHROME IRON RECEPTOR-RELATED"/>
    <property type="match status" value="1"/>
</dbReference>
<feature type="region of interest" description="Disordered" evidence="11">
    <location>
        <begin position="108"/>
        <end position="127"/>
    </location>
</feature>
<evidence type="ECO:0000313" key="12">
    <source>
        <dbReference type="EMBL" id="OSN10820.1"/>
    </source>
</evidence>
<evidence type="ECO:0000256" key="7">
    <source>
        <dbReference type="ARBA" id="ARBA00023004"/>
    </source>
</evidence>
<organism evidence="12 13">
    <name type="scientific">Lonsdalea iberica</name>
    <dbReference type="NCBI Taxonomy" id="1082703"/>
    <lineage>
        <taxon>Bacteria</taxon>
        <taxon>Pseudomonadati</taxon>
        <taxon>Pseudomonadota</taxon>
        <taxon>Gammaproteobacteria</taxon>
        <taxon>Enterobacterales</taxon>
        <taxon>Pectobacteriaceae</taxon>
        <taxon>Lonsdalea</taxon>
    </lineage>
</organism>
<dbReference type="SUPFAM" id="SSF56935">
    <property type="entry name" value="Porins"/>
    <property type="match status" value="1"/>
</dbReference>
<keyword evidence="13" id="KW-1185">Reference proteome</keyword>
<dbReference type="PANTHER" id="PTHR32552:SF68">
    <property type="entry name" value="FERRICHROME OUTER MEMBRANE TRANSPORTER_PHAGE RECEPTOR"/>
    <property type="match status" value="1"/>
</dbReference>
<accession>A0ABX3XH00</accession>
<evidence type="ECO:0000256" key="11">
    <source>
        <dbReference type="SAM" id="MobiDB-lite"/>
    </source>
</evidence>
<gene>
    <name evidence="12" type="ORF">AU512_06625</name>
</gene>
<evidence type="ECO:0000256" key="1">
    <source>
        <dbReference type="ARBA" id="ARBA00004571"/>
    </source>
</evidence>
<proteinExistence type="predicted"/>
<keyword evidence="8" id="KW-0406">Ion transport</keyword>
<dbReference type="EMBL" id="LUTQ01000014">
    <property type="protein sequence ID" value="OSN10820.1"/>
    <property type="molecule type" value="Genomic_DNA"/>
</dbReference>
<sequence>MQSQALEARTLFTERLSVIAGYTDYKVKYNVTVGGNAGNTPVLAPKQMASLWAQYDAGAGIHLGVDVRHIGKQWADDAHSLQLFPVTPSEASARIDLAVGIPRSKGLTRRSTTTIRRTEPTSRLAMN</sequence>